<keyword evidence="3" id="KW-0378">Hydrolase</keyword>
<evidence type="ECO:0000256" key="4">
    <source>
        <dbReference type="SAM" id="MobiDB-lite"/>
    </source>
</evidence>
<protein>
    <recommendedName>
        <fullName evidence="10">Glycoside hydrolase family 30 protein</fullName>
    </recommendedName>
</protein>
<evidence type="ECO:0000313" key="8">
    <source>
        <dbReference type="EMBL" id="CAK7236814.1"/>
    </source>
</evidence>
<comment type="similarity">
    <text evidence="1">Belongs to the glycosyl hydrolase 30 family.</text>
</comment>
<keyword evidence="9" id="KW-1185">Reference proteome</keyword>
<dbReference type="InterPro" id="IPR001139">
    <property type="entry name" value="Glyco_hydro_30"/>
</dbReference>
<accession>A0ABP0CXE7</accession>
<evidence type="ECO:0000259" key="6">
    <source>
        <dbReference type="Pfam" id="PF14587"/>
    </source>
</evidence>
<dbReference type="Gene3D" id="3.20.20.80">
    <property type="entry name" value="Glycosidases"/>
    <property type="match status" value="1"/>
</dbReference>
<evidence type="ECO:0000256" key="2">
    <source>
        <dbReference type="ARBA" id="ARBA00022729"/>
    </source>
</evidence>
<dbReference type="PANTHER" id="PTHR11069:SF23">
    <property type="entry name" value="LYSOSOMAL ACID GLUCOSYLCERAMIDASE"/>
    <property type="match status" value="1"/>
</dbReference>
<dbReference type="PANTHER" id="PTHR11069">
    <property type="entry name" value="GLUCOSYLCERAMIDASE"/>
    <property type="match status" value="1"/>
</dbReference>
<gene>
    <name evidence="8" type="ORF">SBRCBS47491_009765</name>
</gene>
<evidence type="ECO:0000259" key="7">
    <source>
        <dbReference type="Pfam" id="PF17189"/>
    </source>
</evidence>
<proteinExistence type="inferred from homology"/>
<dbReference type="InterPro" id="IPR039514">
    <property type="entry name" value="6GAL-like"/>
</dbReference>
<dbReference type="InterPro" id="IPR017853">
    <property type="entry name" value="GH"/>
</dbReference>
<feature type="chain" id="PRO_5046295215" description="Glycoside hydrolase family 30 protein" evidence="5">
    <location>
        <begin position="19"/>
        <end position="494"/>
    </location>
</feature>
<dbReference type="InterPro" id="IPR033452">
    <property type="entry name" value="GH30_C"/>
</dbReference>
<name>A0ABP0CXE7_9PEZI</name>
<feature type="domain" description="Endo-beta-1,6-galactanase-like" evidence="6">
    <location>
        <begin position="41"/>
        <end position="263"/>
    </location>
</feature>
<feature type="domain" description="Glycosyl hydrolase family 30 beta sandwich" evidence="7">
    <location>
        <begin position="388"/>
        <end position="480"/>
    </location>
</feature>
<comment type="caution">
    <text evidence="8">The sequence shown here is derived from an EMBL/GenBank/DDBJ whole genome shotgun (WGS) entry which is preliminary data.</text>
</comment>
<dbReference type="Pfam" id="PF17189">
    <property type="entry name" value="Glyco_hydro_30C"/>
    <property type="match status" value="1"/>
</dbReference>
<reference evidence="8 9" key="1">
    <citation type="submission" date="2024-01" db="EMBL/GenBank/DDBJ databases">
        <authorList>
            <person name="Allen C."/>
            <person name="Tagirdzhanova G."/>
        </authorList>
    </citation>
    <scope>NUCLEOTIDE SEQUENCE [LARGE SCALE GENOMIC DNA]</scope>
</reference>
<dbReference type="Proteomes" id="UP001642406">
    <property type="component" value="Unassembled WGS sequence"/>
</dbReference>
<evidence type="ECO:0000256" key="1">
    <source>
        <dbReference type="ARBA" id="ARBA00005382"/>
    </source>
</evidence>
<dbReference type="SUPFAM" id="SSF51445">
    <property type="entry name" value="(Trans)glycosidases"/>
    <property type="match status" value="1"/>
</dbReference>
<dbReference type="Gene3D" id="2.60.40.1180">
    <property type="entry name" value="Golgi alpha-mannosidase II"/>
    <property type="match status" value="1"/>
</dbReference>
<keyword evidence="2 5" id="KW-0732">Signal</keyword>
<dbReference type="Pfam" id="PF14587">
    <property type="entry name" value="Glyco_hydr_30_2"/>
    <property type="match status" value="1"/>
</dbReference>
<evidence type="ECO:0000313" key="9">
    <source>
        <dbReference type="Proteomes" id="UP001642406"/>
    </source>
</evidence>
<evidence type="ECO:0000256" key="3">
    <source>
        <dbReference type="ARBA" id="ARBA00022801"/>
    </source>
</evidence>
<evidence type="ECO:0008006" key="10">
    <source>
        <dbReference type="Google" id="ProtNLM"/>
    </source>
</evidence>
<feature type="region of interest" description="Disordered" evidence="4">
    <location>
        <begin position="103"/>
        <end position="124"/>
    </location>
</feature>
<dbReference type="SUPFAM" id="SSF51011">
    <property type="entry name" value="Glycosyl hydrolase domain"/>
    <property type="match status" value="1"/>
</dbReference>
<organism evidence="8 9">
    <name type="scientific">Sporothrix bragantina</name>
    <dbReference type="NCBI Taxonomy" id="671064"/>
    <lineage>
        <taxon>Eukaryota</taxon>
        <taxon>Fungi</taxon>
        <taxon>Dikarya</taxon>
        <taxon>Ascomycota</taxon>
        <taxon>Pezizomycotina</taxon>
        <taxon>Sordariomycetes</taxon>
        <taxon>Sordariomycetidae</taxon>
        <taxon>Ophiostomatales</taxon>
        <taxon>Ophiostomataceae</taxon>
        <taxon>Sporothrix</taxon>
    </lineage>
</organism>
<feature type="signal peptide" evidence="5">
    <location>
        <begin position="1"/>
        <end position="18"/>
    </location>
</feature>
<dbReference type="EMBL" id="CAWUHC010000167">
    <property type="protein sequence ID" value="CAK7236814.1"/>
    <property type="molecule type" value="Genomic_DNA"/>
</dbReference>
<evidence type="ECO:0000256" key="5">
    <source>
        <dbReference type="SAM" id="SignalP"/>
    </source>
</evidence>
<dbReference type="InterPro" id="IPR013780">
    <property type="entry name" value="Glyco_hydro_b"/>
</dbReference>
<sequence length="494" mass="51569">MRFTTATLAASMAATGLASPVNEVVYELYPRQGGGAGGVTTLSVNPETTYQKMDGFGFSLAFQRANLITNMKDADKQRQLLDLLFNTTTGAGFSIIRNGIGSSPDSSSDHMNTFAPKSPGSPTAKPNYQFDGKDSGQLFVSQEAYKTYGVRNIYADAWSAPGYMKTNGNEANGGSIAADWKQAYADYLLAYVGFYRDAGVTVSHLGFLNEPEYSANYASMGSSGAQAADFIKLLYATIQSHNLTDSLGIVCCESEGWGNQVSMTNAIKSAGADTMLKAVSSHTYTGGPSGPMNVKAPVWLSEQCDLNGGWSTAWSGGGGAGEGMTWAGNIMSAVVNTNVGGYLYWEGVQWPNPNTNEKLIKVDNSTNTYEVAKRLWAFAQFSRYVRPGATRIAATGAGTGIRAAAFKNLDGTIAVVLINSNAAANTVTVKVAGLTVPTTATGGVGLWVTDNTHNCEKSTASVTTDGAVSGTVPGHGMGTFVIPAAAPAAPAAST</sequence>